<dbReference type="OrthoDB" id="43316at2"/>
<organism evidence="3 4">
    <name type="scientific">Hymenobacter gummosus</name>
    <dbReference type="NCBI Taxonomy" id="1776032"/>
    <lineage>
        <taxon>Bacteria</taxon>
        <taxon>Pseudomonadati</taxon>
        <taxon>Bacteroidota</taxon>
        <taxon>Cytophagia</taxon>
        <taxon>Cytophagales</taxon>
        <taxon>Hymenobacteraceae</taxon>
        <taxon>Hymenobacter</taxon>
    </lineage>
</organism>
<dbReference type="Pfam" id="PF25583">
    <property type="entry name" value="WCX"/>
    <property type="match status" value="1"/>
</dbReference>
<dbReference type="InterPro" id="IPR026881">
    <property type="entry name" value="WYL_dom"/>
</dbReference>
<dbReference type="InterPro" id="IPR051534">
    <property type="entry name" value="CBASS_pafABC_assoc_protein"/>
</dbReference>
<dbReference type="Proteomes" id="UP000282184">
    <property type="component" value="Unassembled WGS sequence"/>
</dbReference>
<dbReference type="RefSeq" id="WP_126691986.1">
    <property type="nucleotide sequence ID" value="NZ_RXOF01000002.1"/>
</dbReference>
<dbReference type="PANTHER" id="PTHR34580:SF9">
    <property type="entry name" value="SLL5097 PROTEIN"/>
    <property type="match status" value="1"/>
</dbReference>
<dbReference type="InterPro" id="IPR057727">
    <property type="entry name" value="WCX_dom"/>
</dbReference>
<reference evidence="3 4" key="1">
    <citation type="submission" date="2018-12" db="EMBL/GenBank/DDBJ databases">
        <title>Hymenobacter gummosus sp. nov., isolated from a spring.</title>
        <authorList>
            <person name="Nie L."/>
        </authorList>
    </citation>
    <scope>NUCLEOTIDE SEQUENCE [LARGE SCALE GENOMIC DNA]</scope>
    <source>
        <strain evidence="3 4">KCTC 52166</strain>
    </source>
</reference>
<dbReference type="PANTHER" id="PTHR34580">
    <property type="match status" value="1"/>
</dbReference>
<evidence type="ECO:0000259" key="1">
    <source>
        <dbReference type="Pfam" id="PF13280"/>
    </source>
</evidence>
<evidence type="ECO:0000259" key="2">
    <source>
        <dbReference type="Pfam" id="PF25583"/>
    </source>
</evidence>
<sequence>MSVHATLLRQLHLVQLLRHARTPLPFSRLQRHILEHSSAGDLLTNYTQRTFQRDAQQMQETFGVTIRHRRGQGYYLHETDLLPDGHQRLLEAVELREFLRLPTQLAGFVQPETRPPLGLEHLRPLLRAAQARQLVAFTYRKYWEDAPYERTAGPLLLKEFRGRWYVLALMPDSGYLACFGLDRISHLSLIGRPFAPPADFDAASYYRHAFGIIRPNDADGLPVDIILRFSLTQGRYALGQPLHASQRLLLETTEEICLGLYVYDTHDLRMELLSYGPEVEVLAPPELRDWLQQVHAEAGALASNGTA</sequence>
<dbReference type="PROSITE" id="PS52050">
    <property type="entry name" value="WYL"/>
    <property type="match status" value="1"/>
</dbReference>
<name>A0A431U6J3_9BACT</name>
<comment type="caution">
    <text evidence="3">The sequence shown here is derived from an EMBL/GenBank/DDBJ whole genome shotgun (WGS) entry which is preliminary data.</text>
</comment>
<evidence type="ECO:0000313" key="4">
    <source>
        <dbReference type="Proteomes" id="UP000282184"/>
    </source>
</evidence>
<keyword evidence="4" id="KW-1185">Reference proteome</keyword>
<protein>
    <submittedName>
        <fullName evidence="3">WYL domain-containing protein</fullName>
    </submittedName>
</protein>
<proteinExistence type="predicted"/>
<dbReference type="EMBL" id="RXOF01000002">
    <property type="protein sequence ID" value="RTQ52329.1"/>
    <property type="molecule type" value="Genomic_DNA"/>
</dbReference>
<feature type="domain" description="WCX" evidence="2">
    <location>
        <begin position="223"/>
        <end position="295"/>
    </location>
</feature>
<gene>
    <name evidence="3" type="ORF">EJV47_04725</name>
</gene>
<feature type="domain" description="WYL" evidence="1">
    <location>
        <begin position="120"/>
        <end position="187"/>
    </location>
</feature>
<dbReference type="AlphaFoldDB" id="A0A431U6J3"/>
<evidence type="ECO:0000313" key="3">
    <source>
        <dbReference type="EMBL" id="RTQ52329.1"/>
    </source>
</evidence>
<dbReference type="Pfam" id="PF13280">
    <property type="entry name" value="WYL"/>
    <property type="match status" value="1"/>
</dbReference>
<accession>A0A431U6J3</accession>